<evidence type="ECO:0000313" key="2">
    <source>
        <dbReference type="Proteomes" id="UP000887565"/>
    </source>
</evidence>
<proteinExistence type="predicted"/>
<name>A0A915I136_ROMCU</name>
<reference evidence="3" key="1">
    <citation type="submission" date="2022-11" db="UniProtKB">
        <authorList>
            <consortium name="WormBaseParasite"/>
        </authorList>
    </citation>
    <scope>IDENTIFICATION</scope>
</reference>
<evidence type="ECO:0000313" key="3">
    <source>
        <dbReference type="WBParaSite" id="nRc.2.0.1.t07409-RA"/>
    </source>
</evidence>
<evidence type="ECO:0000256" key="1">
    <source>
        <dbReference type="SAM" id="MobiDB-lite"/>
    </source>
</evidence>
<feature type="region of interest" description="Disordered" evidence="1">
    <location>
        <begin position="21"/>
        <end position="46"/>
    </location>
</feature>
<organism evidence="2 3">
    <name type="scientific">Romanomermis culicivorax</name>
    <name type="common">Nematode worm</name>
    <dbReference type="NCBI Taxonomy" id="13658"/>
    <lineage>
        <taxon>Eukaryota</taxon>
        <taxon>Metazoa</taxon>
        <taxon>Ecdysozoa</taxon>
        <taxon>Nematoda</taxon>
        <taxon>Enoplea</taxon>
        <taxon>Dorylaimia</taxon>
        <taxon>Mermithida</taxon>
        <taxon>Mermithoidea</taxon>
        <taxon>Mermithidae</taxon>
        <taxon>Romanomermis</taxon>
    </lineage>
</organism>
<keyword evidence="2" id="KW-1185">Reference proteome</keyword>
<dbReference type="WBParaSite" id="nRc.2.0.1.t07409-RA">
    <property type="protein sequence ID" value="nRc.2.0.1.t07409-RA"/>
    <property type="gene ID" value="nRc.2.0.1.g07409"/>
</dbReference>
<protein>
    <submittedName>
        <fullName evidence="3">Uncharacterized protein</fullName>
    </submittedName>
</protein>
<dbReference type="AlphaFoldDB" id="A0A915I136"/>
<dbReference type="Proteomes" id="UP000887565">
    <property type="component" value="Unplaced"/>
</dbReference>
<sequence length="79" mass="9561">IQYSRRIEIVEESRWSKKRRLNVVGQSKKSDNHQQSKNRNSRRKATKRQFYFSISRYVEQSKQWKNGNSWRIGTVGESK</sequence>
<accession>A0A915I136</accession>